<dbReference type="RefSeq" id="WP_321548931.1">
    <property type="nucleotide sequence ID" value="NZ_JAXIVS010000010.1"/>
</dbReference>
<dbReference type="Proteomes" id="UP001291309">
    <property type="component" value="Unassembled WGS sequence"/>
</dbReference>
<proteinExistence type="predicted"/>
<sequence length="292" mass="33686">MADTCVVVDSKDTLEDSLERMRETLKEFYGRRDNRAIFLRAYYTMTSEVRDALRGEGDFAQPIFFDSKWVEALAAGFAQLYFDSLETPRNKAWALAHGTACKPRASVLENLLLGINAHINVDLAFSVHTLLVGGGEATNLEQLARRKFDHDQINNVLMRSLPKIQDVLAREFGGGVRFFSRLFGKVDELLTITGLRYYRDRVWCNVLGLLAAKDAEERRKVELRLEWESLQVAEFISQGSLLNYVAWGFDSLLKQWRFEEPQLEPTADRFSIPRPLRSQAQQRMYHRLQLPY</sequence>
<evidence type="ECO:0000313" key="1">
    <source>
        <dbReference type="EMBL" id="MDY7230210.1"/>
    </source>
</evidence>
<protein>
    <submittedName>
        <fullName evidence="1">DUF5995 family protein</fullName>
    </submittedName>
</protein>
<reference evidence="1 2" key="1">
    <citation type="submission" date="2023-12" db="EMBL/GenBank/DDBJ databases">
        <title>the genome sequence of Hyalangium sp. s54d21.</title>
        <authorList>
            <person name="Zhang X."/>
        </authorList>
    </citation>
    <scope>NUCLEOTIDE SEQUENCE [LARGE SCALE GENOMIC DNA]</scope>
    <source>
        <strain evidence="2">s54d21</strain>
    </source>
</reference>
<gene>
    <name evidence="1" type="ORF">SYV04_27690</name>
</gene>
<evidence type="ECO:0000313" key="2">
    <source>
        <dbReference type="Proteomes" id="UP001291309"/>
    </source>
</evidence>
<keyword evidence="2" id="KW-1185">Reference proteome</keyword>
<accession>A0ABU5H9R1</accession>
<dbReference type="EMBL" id="JAXIVS010000010">
    <property type="protein sequence ID" value="MDY7230210.1"/>
    <property type="molecule type" value="Genomic_DNA"/>
</dbReference>
<name>A0ABU5H9R1_9BACT</name>
<dbReference type="Pfam" id="PF19458">
    <property type="entry name" value="DUF5995"/>
    <property type="match status" value="1"/>
</dbReference>
<comment type="caution">
    <text evidence="1">The sequence shown here is derived from an EMBL/GenBank/DDBJ whole genome shotgun (WGS) entry which is preliminary data.</text>
</comment>
<organism evidence="1 2">
    <name type="scientific">Hyalangium rubrum</name>
    <dbReference type="NCBI Taxonomy" id="3103134"/>
    <lineage>
        <taxon>Bacteria</taxon>
        <taxon>Pseudomonadati</taxon>
        <taxon>Myxococcota</taxon>
        <taxon>Myxococcia</taxon>
        <taxon>Myxococcales</taxon>
        <taxon>Cystobacterineae</taxon>
        <taxon>Archangiaceae</taxon>
        <taxon>Hyalangium</taxon>
    </lineage>
</organism>
<dbReference type="InterPro" id="IPR046037">
    <property type="entry name" value="DUF5995"/>
</dbReference>